<proteinExistence type="predicted"/>
<feature type="region of interest" description="Disordered" evidence="1">
    <location>
        <begin position="127"/>
        <end position="197"/>
    </location>
</feature>
<evidence type="ECO:0000256" key="1">
    <source>
        <dbReference type="SAM" id="MobiDB-lite"/>
    </source>
</evidence>
<name>A0A2G9SC36_AQUCT</name>
<evidence type="ECO:0000313" key="2">
    <source>
        <dbReference type="EMBL" id="PIO37718.1"/>
    </source>
</evidence>
<dbReference type="OrthoDB" id="205782at2759"/>
<dbReference type="EMBL" id="KV924655">
    <property type="protein sequence ID" value="PIO37718.1"/>
    <property type="molecule type" value="Genomic_DNA"/>
</dbReference>
<keyword evidence="3" id="KW-1185">Reference proteome</keyword>
<feature type="compositionally biased region" description="Basic and acidic residues" evidence="1">
    <location>
        <begin position="131"/>
        <end position="149"/>
    </location>
</feature>
<feature type="non-terminal residue" evidence="2">
    <location>
        <position position="197"/>
    </location>
</feature>
<accession>A0A2G9SC36</accession>
<protein>
    <submittedName>
        <fullName evidence="2">Uncharacterized protein</fullName>
    </submittedName>
</protein>
<organism evidence="2 3">
    <name type="scientific">Aquarana catesbeiana</name>
    <name type="common">American bullfrog</name>
    <name type="synonym">Rana catesbeiana</name>
    <dbReference type="NCBI Taxonomy" id="8400"/>
    <lineage>
        <taxon>Eukaryota</taxon>
        <taxon>Metazoa</taxon>
        <taxon>Chordata</taxon>
        <taxon>Craniata</taxon>
        <taxon>Vertebrata</taxon>
        <taxon>Euteleostomi</taxon>
        <taxon>Amphibia</taxon>
        <taxon>Batrachia</taxon>
        <taxon>Anura</taxon>
        <taxon>Neobatrachia</taxon>
        <taxon>Ranoidea</taxon>
        <taxon>Ranidae</taxon>
        <taxon>Aquarana</taxon>
    </lineage>
</organism>
<reference evidence="3" key="1">
    <citation type="journal article" date="2017" name="Nat. Commun.">
        <title>The North American bullfrog draft genome provides insight into hormonal regulation of long noncoding RNA.</title>
        <authorList>
            <person name="Hammond S.A."/>
            <person name="Warren R.L."/>
            <person name="Vandervalk B.P."/>
            <person name="Kucuk E."/>
            <person name="Khan H."/>
            <person name="Gibb E.A."/>
            <person name="Pandoh P."/>
            <person name="Kirk H."/>
            <person name="Zhao Y."/>
            <person name="Jones M."/>
            <person name="Mungall A.J."/>
            <person name="Coope R."/>
            <person name="Pleasance S."/>
            <person name="Moore R.A."/>
            <person name="Holt R.A."/>
            <person name="Round J.M."/>
            <person name="Ohora S."/>
            <person name="Walle B.V."/>
            <person name="Veldhoen N."/>
            <person name="Helbing C.C."/>
            <person name="Birol I."/>
        </authorList>
    </citation>
    <scope>NUCLEOTIDE SEQUENCE [LARGE SCALE GENOMIC DNA]</scope>
</reference>
<sequence length="197" mass="22185">MALMGQDRSSLSIEVIFPDITSFFCWLREGVKEKRKIGTNAFLFLDSHWQTGCLRCSKMQVTTQSEKVKNVACMHFYKIIGHICKAVNENGNLFPPESSNTLSTTFSIAVKIHLFCSSQDISFTTVPKSKSIQDKEASNERKPLVDSSHRSHSSSSYPYTHNPSVLSYEPQHYPTQIQHPSHEVLAPSMVGEAHRPP</sequence>
<dbReference type="Proteomes" id="UP000228934">
    <property type="component" value="Unassembled WGS sequence"/>
</dbReference>
<dbReference type="AlphaFoldDB" id="A0A2G9SC36"/>
<evidence type="ECO:0000313" key="3">
    <source>
        <dbReference type="Proteomes" id="UP000228934"/>
    </source>
</evidence>
<gene>
    <name evidence="2" type="ORF">AB205_0014010</name>
</gene>